<reference evidence="8 9" key="1">
    <citation type="journal article" date="2018" name="Mol. Genet. Genomics">
        <title>The red deer Cervus elaphus genome CerEla1.0: sequencing, annotating, genes, and chromosomes.</title>
        <authorList>
            <person name="Bana N.A."/>
            <person name="Nyiri A."/>
            <person name="Nagy J."/>
            <person name="Frank K."/>
            <person name="Nagy T."/>
            <person name="Steger V."/>
            <person name="Schiller M."/>
            <person name="Lakatos P."/>
            <person name="Sugar L."/>
            <person name="Horn P."/>
            <person name="Barta E."/>
            <person name="Orosz L."/>
        </authorList>
    </citation>
    <scope>NUCLEOTIDE SEQUENCE [LARGE SCALE GENOMIC DNA]</scope>
    <source>
        <strain evidence="8">Hungarian</strain>
    </source>
</reference>
<dbReference type="AlphaFoldDB" id="A0A212CJ43"/>
<protein>
    <submittedName>
        <fullName evidence="8">Uncharacterized protein</fullName>
    </submittedName>
</protein>
<dbReference type="PANTHER" id="PTHR17601">
    <property type="entry name" value="RAFTLIN-RELATED"/>
    <property type="match status" value="1"/>
</dbReference>
<keyword evidence="6" id="KW-0564">Palmitate</keyword>
<name>A0A212CJ43_CEREH</name>
<evidence type="ECO:0000256" key="2">
    <source>
        <dbReference type="ARBA" id="ARBA00006390"/>
    </source>
</evidence>
<comment type="subcellular location">
    <subcellularLocation>
        <location evidence="1">Cell membrane</location>
        <topology evidence="1">Lipid-anchor</topology>
    </subcellularLocation>
</comment>
<proteinExistence type="inferred from homology"/>
<evidence type="ECO:0000256" key="7">
    <source>
        <dbReference type="ARBA" id="ARBA00023288"/>
    </source>
</evidence>
<dbReference type="PANTHER" id="PTHR17601:SF3">
    <property type="entry name" value="RAFTLIN"/>
    <property type="match status" value="1"/>
</dbReference>
<evidence type="ECO:0000256" key="3">
    <source>
        <dbReference type="ARBA" id="ARBA00022475"/>
    </source>
</evidence>
<dbReference type="Pfam" id="PF15250">
    <property type="entry name" value="Raftlin"/>
    <property type="match status" value="1"/>
</dbReference>
<accession>A0A212CJ43</accession>
<dbReference type="EMBL" id="MKHE01000019">
    <property type="protein sequence ID" value="OWK06047.1"/>
    <property type="molecule type" value="Genomic_DNA"/>
</dbReference>
<sequence>MAQTWTEGALAESLFQSAGPLPLCWGVEVQTDYVPLLNSLAAYGWQLTCVLPTPVVRTTRGARFCWARQTAPGKQREGTVSTKQVVFLQRPCLPQKVKKKESKQLVVFRDSPWNRSGRYASSSLAACLCV</sequence>
<keyword evidence="4" id="KW-0519">Myristate</keyword>
<gene>
    <name evidence="8" type="ORF">Celaphus_00012765</name>
</gene>
<comment type="caution">
    <text evidence="8">The sequence shown here is derived from an EMBL/GenBank/DDBJ whole genome shotgun (WGS) entry which is preliminary data.</text>
</comment>
<keyword evidence="9" id="KW-1185">Reference proteome</keyword>
<dbReference type="InterPro" id="IPR028169">
    <property type="entry name" value="Raftlin"/>
</dbReference>
<organism evidence="8 9">
    <name type="scientific">Cervus elaphus hippelaphus</name>
    <name type="common">European red deer</name>
    <dbReference type="NCBI Taxonomy" id="46360"/>
    <lineage>
        <taxon>Eukaryota</taxon>
        <taxon>Metazoa</taxon>
        <taxon>Chordata</taxon>
        <taxon>Craniata</taxon>
        <taxon>Vertebrata</taxon>
        <taxon>Euteleostomi</taxon>
        <taxon>Mammalia</taxon>
        <taxon>Eutheria</taxon>
        <taxon>Laurasiatheria</taxon>
        <taxon>Artiodactyla</taxon>
        <taxon>Ruminantia</taxon>
        <taxon>Pecora</taxon>
        <taxon>Cervidae</taxon>
        <taxon>Cervinae</taxon>
        <taxon>Cervus</taxon>
    </lineage>
</organism>
<evidence type="ECO:0000256" key="6">
    <source>
        <dbReference type="ARBA" id="ARBA00023139"/>
    </source>
</evidence>
<evidence type="ECO:0000313" key="9">
    <source>
        <dbReference type="Proteomes" id="UP000242450"/>
    </source>
</evidence>
<keyword evidence="3" id="KW-1003">Cell membrane</keyword>
<dbReference type="GO" id="GO:0005886">
    <property type="term" value="C:plasma membrane"/>
    <property type="evidence" value="ECO:0007669"/>
    <property type="project" value="UniProtKB-SubCell"/>
</dbReference>
<dbReference type="OrthoDB" id="9942562at2759"/>
<comment type="similarity">
    <text evidence="2">Belongs to the raftlin family.</text>
</comment>
<evidence type="ECO:0000313" key="8">
    <source>
        <dbReference type="EMBL" id="OWK06047.1"/>
    </source>
</evidence>
<dbReference type="Proteomes" id="UP000242450">
    <property type="component" value="Chromosome 19"/>
</dbReference>
<keyword evidence="5" id="KW-0472">Membrane</keyword>
<evidence type="ECO:0000256" key="1">
    <source>
        <dbReference type="ARBA" id="ARBA00004193"/>
    </source>
</evidence>
<evidence type="ECO:0000256" key="5">
    <source>
        <dbReference type="ARBA" id="ARBA00023136"/>
    </source>
</evidence>
<evidence type="ECO:0000256" key="4">
    <source>
        <dbReference type="ARBA" id="ARBA00022707"/>
    </source>
</evidence>
<keyword evidence="7" id="KW-0449">Lipoprotein</keyword>